<reference evidence="3" key="1">
    <citation type="submission" date="2020-04" db="EMBL/GenBank/DDBJ databases">
        <authorList>
            <person name="Alioto T."/>
            <person name="Alioto T."/>
            <person name="Gomez Garrido J."/>
        </authorList>
    </citation>
    <scope>NUCLEOTIDE SEQUENCE</scope>
    <source>
        <strain evidence="3">A484AB</strain>
    </source>
</reference>
<dbReference type="InterPro" id="IPR002110">
    <property type="entry name" value="Ankyrin_rpt"/>
</dbReference>
<evidence type="ECO:0000313" key="3">
    <source>
        <dbReference type="EMBL" id="CAB3998185.1"/>
    </source>
</evidence>
<keyword evidence="1" id="KW-0677">Repeat</keyword>
<accession>A0A7D9I694</accession>
<dbReference type="PANTHER" id="PTHR24171:SF9">
    <property type="entry name" value="ANKYRIN REPEAT DOMAIN-CONTAINING PROTEIN 39"/>
    <property type="match status" value="1"/>
</dbReference>
<dbReference type="SMART" id="SM00248">
    <property type="entry name" value="ANK"/>
    <property type="match status" value="2"/>
</dbReference>
<keyword evidence="2" id="KW-0040">ANK repeat</keyword>
<dbReference type="PROSITE" id="PS50088">
    <property type="entry name" value="ANK_REPEAT"/>
    <property type="match status" value="2"/>
</dbReference>
<dbReference type="SUPFAM" id="SSF48403">
    <property type="entry name" value="Ankyrin repeat"/>
    <property type="match status" value="1"/>
</dbReference>
<dbReference type="Proteomes" id="UP001152795">
    <property type="component" value="Unassembled WGS sequence"/>
</dbReference>
<dbReference type="PROSITE" id="PS50297">
    <property type="entry name" value="ANK_REP_REGION"/>
    <property type="match status" value="2"/>
</dbReference>
<dbReference type="Gene3D" id="1.25.40.20">
    <property type="entry name" value="Ankyrin repeat-containing domain"/>
    <property type="match status" value="1"/>
</dbReference>
<dbReference type="InterPro" id="IPR036770">
    <property type="entry name" value="Ankyrin_rpt-contain_sf"/>
</dbReference>
<dbReference type="OrthoDB" id="539213at2759"/>
<name>A0A7D9I694_PARCT</name>
<evidence type="ECO:0000256" key="2">
    <source>
        <dbReference type="ARBA" id="ARBA00023043"/>
    </source>
</evidence>
<dbReference type="Pfam" id="PF12796">
    <property type="entry name" value="Ank_2"/>
    <property type="match status" value="1"/>
</dbReference>
<dbReference type="PANTHER" id="PTHR24171">
    <property type="entry name" value="ANKYRIN REPEAT DOMAIN-CONTAINING PROTEIN 39-RELATED"/>
    <property type="match status" value="1"/>
</dbReference>
<feature type="non-terminal residue" evidence="3">
    <location>
        <position position="140"/>
    </location>
</feature>
<keyword evidence="4" id="KW-1185">Reference proteome</keyword>
<gene>
    <name evidence="3" type="ORF">PACLA_8A089494</name>
</gene>
<dbReference type="AlphaFoldDB" id="A0A7D9I694"/>
<protein>
    <submittedName>
        <fullName evidence="3">Ankyrin repeat domain-containing 39</fullName>
    </submittedName>
</protein>
<organism evidence="3 4">
    <name type="scientific">Paramuricea clavata</name>
    <name type="common">Red gorgonian</name>
    <name type="synonym">Violescent sea-whip</name>
    <dbReference type="NCBI Taxonomy" id="317549"/>
    <lineage>
        <taxon>Eukaryota</taxon>
        <taxon>Metazoa</taxon>
        <taxon>Cnidaria</taxon>
        <taxon>Anthozoa</taxon>
        <taxon>Octocorallia</taxon>
        <taxon>Malacalcyonacea</taxon>
        <taxon>Plexauridae</taxon>
        <taxon>Paramuricea</taxon>
    </lineage>
</organism>
<dbReference type="EMBL" id="CACRXK020003291">
    <property type="protein sequence ID" value="CAB3998185.1"/>
    <property type="molecule type" value="Genomic_DNA"/>
</dbReference>
<sequence>MSTHMHHANHDDGTSCQCVARSAAYSQNLDELDFTRGIWFAAINGEIEEVQKYLDKKSSPDVLDSSGYSALHYAARHGHLNVCKILLISGANPDSLTRAGKASPLHRAAYSGHSDIVKILAEHGAQLDLVDIDGQTALHK</sequence>
<evidence type="ECO:0000256" key="1">
    <source>
        <dbReference type="ARBA" id="ARBA00022737"/>
    </source>
</evidence>
<comment type="caution">
    <text evidence="3">The sequence shown here is derived from an EMBL/GenBank/DDBJ whole genome shotgun (WGS) entry which is preliminary data.</text>
</comment>
<evidence type="ECO:0000313" key="4">
    <source>
        <dbReference type="Proteomes" id="UP001152795"/>
    </source>
</evidence>
<dbReference type="Pfam" id="PF13637">
    <property type="entry name" value="Ank_4"/>
    <property type="match status" value="1"/>
</dbReference>
<proteinExistence type="predicted"/>
<dbReference type="PRINTS" id="PR01415">
    <property type="entry name" value="ANKYRIN"/>
</dbReference>